<dbReference type="PANTHER" id="PTHR43685:SF2">
    <property type="entry name" value="GLYCOSYLTRANSFERASE 2-LIKE DOMAIN-CONTAINING PROTEIN"/>
    <property type="match status" value="1"/>
</dbReference>
<dbReference type="PANTHER" id="PTHR43685">
    <property type="entry name" value="GLYCOSYLTRANSFERASE"/>
    <property type="match status" value="1"/>
</dbReference>
<reference evidence="2 3" key="1">
    <citation type="submission" date="2016-10" db="EMBL/GenBank/DDBJ databases">
        <authorList>
            <person name="de Groot N.N."/>
        </authorList>
    </citation>
    <scope>NUCLEOTIDE SEQUENCE [LARGE SCALE GENOMIC DNA]</scope>
    <source>
        <strain evidence="2 3">DSM 46701</strain>
    </source>
</reference>
<dbReference type="STRING" id="1173111.SAMN05444955_103251"/>
<dbReference type="InterPro" id="IPR029044">
    <property type="entry name" value="Nucleotide-diphossugar_trans"/>
</dbReference>
<sequence>MNKTPIVSVVIPTRGRALLLKRAIESVLAQTFQDFEIVVVVDGRDEETEKILGEIPDPRLKTIINEHSLGGAEARNVGVRHARGEWIALLDDDDEWLPRKLEVQYQAARQSSYRYPVVYCQLFGRTPRGDYIWPRRGMKENEHISEYLMARQTLFQGEGLIISTMLFVPRDLMLQVPFQKDLKRNQDWDWILRAALHEGVGFEYCEEVLAVWYVEDGRQSISRQGNWEYSARWIKQNKSLVTPRAYAAYLMVVVSSIAAREGDRKGLYQIFREAISNGKPALIDILLFFGIWIIPQETRRKLRSLIQLHSK</sequence>
<organism evidence="2 3">
    <name type="scientific">Lihuaxuella thermophila</name>
    <dbReference type="NCBI Taxonomy" id="1173111"/>
    <lineage>
        <taxon>Bacteria</taxon>
        <taxon>Bacillati</taxon>
        <taxon>Bacillota</taxon>
        <taxon>Bacilli</taxon>
        <taxon>Bacillales</taxon>
        <taxon>Thermoactinomycetaceae</taxon>
        <taxon>Lihuaxuella</taxon>
    </lineage>
</organism>
<dbReference type="Proteomes" id="UP000199695">
    <property type="component" value="Unassembled WGS sequence"/>
</dbReference>
<feature type="domain" description="Glycosyltransferase 2-like" evidence="1">
    <location>
        <begin position="8"/>
        <end position="167"/>
    </location>
</feature>
<protein>
    <submittedName>
        <fullName evidence="2">Glycosyltransferase involved in cell wall bisynthesis</fullName>
    </submittedName>
</protein>
<dbReference type="CDD" id="cd00761">
    <property type="entry name" value="Glyco_tranf_GTA_type"/>
    <property type="match status" value="1"/>
</dbReference>
<dbReference type="Pfam" id="PF00535">
    <property type="entry name" value="Glycos_transf_2"/>
    <property type="match status" value="1"/>
</dbReference>
<dbReference type="OrthoDB" id="9785185at2"/>
<dbReference type="GO" id="GO:0016740">
    <property type="term" value="F:transferase activity"/>
    <property type="evidence" value="ECO:0007669"/>
    <property type="project" value="UniProtKB-KW"/>
</dbReference>
<name>A0A1H8CES5_9BACL</name>
<evidence type="ECO:0000259" key="1">
    <source>
        <dbReference type="Pfam" id="PF00535"/>
    </source>
</evidence>
<evidence type="ECO:0000313" key="3">
    <source>
        <dbReference type="Proteomes" id="UP000199695"/>
    </source>
</evidence>
<keyword evidence="2" id="KW-0808">Transferase</keyword>
<dbReference type="EMBL" id="FOCQ01000003">
    <property type="protein sequence ID" value="SEM93516.1"/>
    <property type="molecule type" value="Genomic_DNA"/>
</dbReference>
<dbReference type="RefSeq" id="WP_089965876.1">
    <property type="nucleotide sequence ID" value="NZ_FOCQ01000003.1"/>
</dbReference>
<evidence type="ECO:0000313" key="2">
    <source>
        <dbReference type="EMBL" id="SEM93516.1"/>
    </source>
</evidence>
<dbReference type="InterPro" id="IPR001173">
    <property type="entry name" value="Glyco_trans_2-like"/>
</dbReference>
<dbReference type="InterPro" id="IPR050834">
    <property type="entry name" value="Glycosyltransf_2"/>
</dbReference>
<dbReference type="SUPFAM" id="SSF53448">
    <property type="entry name" value="Nucleotide-diphospho-sugar transferases"/>
    <property type="match status" value="1"/>
</dbReference>
<dbReference type="AlphaFoldDB" id="A0A1H8CES5"/>
<accession>A0A1H8CES5</accession>
<dbReference type="Gene3D" id="3.90.550.10">
    <property type="entry name" value="Spore Coat Polysaccharide Biosynthesis Protein SpsA, Chain A"/>
    <property type="match status" value="1"/>
</dbReference>
<gene>
    <name evidence="2" type="ORF">SAMN05444955_103251</name>
</gene>
<keyword evidence="3" id="KW-1185">Reference proteome</keyword>
<proteinExistence type="predicted"/>